<dbReference type="InterPro" id="IPR029060">
    <property type="entry name" value="PIN-like_dom_sf"/>
</dbReference>
<organism evidence="2 3">
    <name type="scientific">Candidatus Taenaricola geysiri</name>
    <dbReference type="NCBI Taxonomy" id="1974752"/>
    <lineage>
        <taxon>Bacteria</taxon>
        <taxon>Pseudomonadati</taxon>
        <taxon>Candidatus Omnitrophota</taxon>
        <taxon>Candidatus Taenaricola</taxon>
    </lineage>
</organism>
<evidence type="ECO:0000313" key="3">
    <source>
        <dbReference type="Proteomes" id="UP000231267"/>
    </source>
</evidence>
<accession>A0A2J0LGE5</accession>
<dbReference type="Gene3D" id="3.40.50.1010">
    <property type="entry name" value="5'-nuclease"/>
    <property type="match status" value="1"/>
</dbReference>
<dbReference type="CDD" id="cd09854">
    <property type="entry name" value="PIN_VapC-like"/>
    <property type="match status" value="1"/>
</dbReference>
<comment type="caution">
    <text evidence="2">The sequence shown here is derived from an EMBL/GenBank/DDBJ whole genome shotgun (WGS) entry which is preliminary data.</text>
</comment>
<dbReference type="Proteomes" id="UP000231267">
    <property type="component" value="Unassembled WGS sequence"/>
</dbReference>
<dbReference type="SMART" id="SM00670">
    <property type="entry name" value="PINc"/>
    <property type="match status" value="1"/>
</dbReference>
<gene>
    <name evidence="2" type="ORF">COW11_00795</name>
</gene>
<reference evidence="2 3" key="1">
    <citation type="submission" date="2017-09" db="EMBL/GenBank/DDBJ databases">
        <title>Depth-based differentiation of microbial function through sediment-hosted aquifers and enrichment of novel symbionts in the deep terrestrial subsurface.</title>
        <authorList>
            <person name="Probst A.J."/>
            <person name="Ladd B."/>
            <person name="Jarett J.K."/>
            <person name="Geller-Mcgrath D.E."/>
            <person name="Sieber C.M."/>
            <person name="Emerson J.B."/>
            <person name="Anantharaman K."/>
            <person name="Thomas B.C."/>
            <person name="Malmstrom R."/>
            <person name="Stieglmeier M."/>
            <person name="Klingl A."/>
            <person name="Woyke T."/>
            <person name="Ryan C.M."/>
            <person name="Banfield J.F."/>
        </authorList>
    </citation>
    <scope>NUCLEOTIDE SEQUENCE [LARGE SCALE GENOMIC DNA]</scope>
    <source>
        <strain evidence="2">CG12_big_fil_rev_8_21_14_0_65_43_15</strain>
    </source>
</reference>
<dbReference type="InterPro" id="IPR002716">
    <property type="entry name" value="PIN_dom"/>
</dbReference>
<proteinExistence type="predicted"/>
<sequence>MRFVIDSNEYIFAFGPAEESAARQLIDSLSDNLSLHTILIPRTIFEEVKRNLSKYAFQEFNNFVNAAITIDEDIVVPFEIVFEYESNGLKPTDAFIAAYAEWRGVDALVTENRHFLSRQANLPFKILTAESCLKLLSK</sequence>
<dbReference type="AlphaFoldDB" id="A0A2J0LGE5"/>
<evidence type="ECO:0000259" key="1">
    <source>
        <dbReference type="SMART" id="SM00670"/>
    </source>
</evidence>
<dbReference type="SUPFAM" id="SSF88723">
    <property type="entry name" value="PIN domain-like"/>
    <property type="match status" value="1"/>
</dbReference>
<feature type="domain" description="PIN" evidence="1">
    <location>
        <begin position="1"/>
        <end position="117"/>
    </location>
</feature>
<dbReference type="EMBL" id="PFGP01000018">
    <property type="protein sequence ID" value="PIW66918.1"/>
    <property type="molecule type" value="Genomic_DNA"/>
</dbReference>
<protein>
    <recommendedName>
        <fullName evidence="1">PIN domain-containing protein</fullName>
    </recommendedName>
</protein>
<name>A0A2J0LGE5_9BACT</name>
<evidence type="ECO:0000313" key="2">
    <source>
        <dbReference type="EMBL" id="PIW66918.1"/>
    </source>
</evidence>